<dbReference type="EMBL" id="CP058580">
    <property type="protein sequence ID" value="QLG64264.1"/>
    <property type="molecule type" value="Genomic_DNA"/>
</dbReference>
<feature type="domain" description="ABC transmembrane type-1" evidence="9">
    <location>
        <begin position="249"/>
        <end position="434"/>
    </location>
</feature>
<evidence type="ECO:0000256" key="6">
    <source>
        <dbReference type="ARBA" id="ARBA00023136"/>
    </source>
</evidence>
<dbReference type="GO" id="GO:0005886">
    <property type="term" value="C:plasma membrane"/>
    <property type="evidence" value="ECO:0007669"/>
    <property type="project" value="UniProtKB-SubCell"/>
</dbReference>
<feature type="transmembrane region" description="Helical" evidence="7">
    <location>
        <begin position="156"/>
        <end position="175"/>
    </location>
</feature>
<dbReference type="GeneID" id="56039994"/>
<dbReference type="Proteomes" id="UP000509626">
    <property type="component" value="Plasmid unnamed1"/>
</dbReference>
<dbReference type="GO" id="GO:0055085">
    <property type="term" value="P:transmembrane transport"/>
    <property type="evidence" value="ECO:0007669"/>
    <property type="project" value="InterPro"/>
</dbReference>
<dbReference type="OrthoDB" id="312811at2157"/>
<keyword evidence="4 7" id="KW-0812">Transmembrane</keyword>
<geneLocation type="plasmid" evidence="10 11">
    <name>unnamed1</name>
</geneLocation>
<evidence type="ECO:0000256" key="4">
    <source>
        <dbReference type="ARBA" id="ARBA00022692"/>
    </source>
</evidence>
<feature type="transmembrane region" description="Helical" evidence="7">
    <location>
        <begin position="294"/>
        <end position="318"/>
    </location>
</feature>
<dbReference type="InterPro" id="IPR050366">
    <property type="entry name" value="BP-dependent_transpt_permease"/>
</dbReference>
<keyword evidence="5 7" id="KW-1133">Transmembrane helix</keyword>
<dbReference type="PANTHER" id="PTHR43386">
    <property type="entry name" value="OLIGOPEPTIDE TRANSPORT SYSTEM PERMEASE PROTEIN APPC"/>
    <property type="match status" value="1"/>
</dbReference>
<gene>
    <name evidence="10" type="ORF">HUG12_21005</name>
</gene>
<dbReference type="InterPro" id="IPR035906">
    <property type="entry name" value="MetI-like_sf"/>
</dbReference>
<evidence type="ECO:0000256" key="8">
    <source>
        <dbReference type="SAM" id="MobiDB-lite"/>
    </source>
</evidence>
<name>A0A7D5QK79_9EURY</name>
<evidence type="ECO:0000259" key="9">
    <source>
        <dbReference type="PROSITE" id="PS50928"/>
    </source>
</evidence>
<keyword evidence="10" id="KW-0614">Plasmid</keyword>
<dbReference type="CDD" id="cd06261">
    <property type="entry name" value="TM_PBP2"/>
    <property type="match status" value="1"/>
</dbReference>
<dbReference type="Gene3D" id="1.10.3720.10">
    <property type="entry name" value="MetI-like"/>
    <property type="match status" value="1"/>
</dbReference>
<dbReference type="PANTHER" id="PTHR43386:SF1">
    <property type="entry name" value="D,D-DIPEPTIDE TRANSPORT SYSTEM PERMEASE PROTEIN DDPC-RELATED"/>
    <property type="match status" value="1"/>
</dbReference>
<evidence type="ECO:0000313" key="11">
    <source>
        <dbReference type="Proteomes" id="UP000509626"/>
    </source>
</evidence>
<feature type="transmembrane region" description="Helical" evidence="7">
    <location>
        <begin position="86"/>
        <end position="108"/>
    </location>
</feature>
<feature type="region of interest" description="Disordered" evidence="8">
    <location>
        <begin position="1"/>
        <end position="53"/>
    </location>
</feature>
<evidence type="ECO:0000256" key="2">
    <source>
        <dbReference type="ARBA" id="ARBA00022448"/>
    </source>
</evidence>
<protein>
    <submittedName>
        <fullName evidence="10">ABC transporter permease</fullName>
    </submittedName>
</protein>
<evidence type="ECO:0000256" key="7">
    <source>
        <dbReference type="RuleBase" id="RU363032"/>
    </source>
</evidence>
<proteinExistence type="inferred from homology"/>
<dbReference type="KEGG" id="halu:HUG12_21005"/>
<dbReference type="AlphaFoldDB" id="A0A7D5QK79"/>
<keyword evidence="6 7" id="KW-0472">Membrane</keyword>
<accession>A0A7D5QK79</accession>
<sequence length="449" mass="48055">MTTDPDPAADTDDTNTASAGRDASTDAGNDPTSAVDDSATGGHDPMTDGGGATAGAGPTFTDLDWDEHAGAGIVVTRTALAFVGSLLALSAVFLYDYLFVAPGLVLVGSWNPTIIDWLSLLSIVVLFFYVALPLARRPRLTKQYWADLRERRGATLSLAYLAVFTVAGLLGPRLWGHPRVAPRGFEVATRGEPSSLPPFWAAGSMDVRRYCPTGAVDGLCHGTLIHPLGTTPIGQDVLAYVFAGARLALEVTVITAVILVPIATVVGTVAAYYGGRVDVVLMRYVDLQQAVPAFVVYLMVMFLYGPSVVALILLFGLFDWDRIARRVRNDAARRRDAGYVLAAESAGARRVDVIRRHLVPNVSGTVIAGLTTQVPFVLIMEATFSYLGVVDDDVGSWGYAVAVGLESSNAFTWWAYVFPALALFLTALAINQLGTALYEVLQPRQRNVE</sequence>
<evidence type="ECO:0000256" key="5">
    <source>
        <dbReference type="ARBA" id="ARBA00022989"/>
    </source>
</evidence>
<keyword evidence="2 7" id="KW-0813">Transport</keyword>
<feature type="transmembrane region" description="Helical" evidence="7">
    <location>
        <begin position="251"/>
        <end position="273"/>
    </location>
</feature>
<organism evidence="10 11">
    <name type="scientific">Halorarum salinum</name>
    <dbReference type="NCBI Taxonomy" id="2743089"/>
    <lineage>
        <taxon>Archaea</taxon>
        <taxon>Methanobacteriati</taxon>
        <taxon>Methanobacteriota</taxon>
        <taxon>Stenosarchaea group</taxon>
        <taxon>Halobacteria</taxon>
        <taxon>Halobacteriales</taxon>
        <taxon>Haloferacaceae</taxon>
        <taxon>Halorarum</taxon>
    </lineage>
</organism>
<comment type="subcellular location">
    <subcellularLocation>
        <location evidence="1 7">Cell membrane</location>
        <topology evidence="1 7">Multi-pass membrane protein</topology>
    </subcellularLocation>
</comment>
<dbReference type="InterPro" id="IPR000515">
    <property type="entry name" value="MetI-like"/>
</dbReference>
<reference evidence="10 11" key="1">
    <citation type="submission" date="2020-06" db="EMBL/GenBank/DDBJ databases">
        <title>NJ-3-1, isolated from saline soil.</title>
        <authorList>
            <person name="Cui H.L."/>
            <person name="Shi X."/>
        </authorList>
    </citation>
    <scope>NUCLEOTIDE SEQUENCE [LARGE SCALE GENOMIC DNA]</scope>
    <source>
        <strain evidence="10 11">NJ-3-1</strain>
        <plasmid evidence="10 11">unnamed1</plasmid>
    </source>
</reference>
<evidence type="ECO:0000256" key="3">
    <source>
        <dbReference type="ARBA" id="ARBA00022475"/>
    </source>
</evidence>
<evidence type="ECO:0000313" key="10">
    <source>
        <dbReference type="EMBL" id="QLG64264.1"/>
    </source>
</evidence>
<keyword evidence="3" id="KW-1003">Cell membrane</keyword>
<feature type="transmembrane region" description="Helical" evidence="7">
    <location>
        <begin position="114"/>
        <end position="135"/>
    </location>
</feature>
<feature type="transmembrane region" description="Helical" evidence="7">
    <location>
        <begin position="413"/>
        <end position="438"/>
    </location>
</feature>
<evidence type="ECO:0000256" key="1">
    <source>
        <dbReference type="ARBA" id="ARBA00004651"/>
    </source>
</evidence>
<dbReference type="RefSeq" id="WP_179270846.1">
    <property type="nucleotide sequence ID" value="NZ_CP058580.1"/>
</dbReference>
<dbReference type="PROSITE" id="PS50928">
    <property type="entry name" value="ABC_TM1"/>
    <property type="match status" value="1"/>
</dbReference>
<dbReference type="SUPFAM" id="SSF161098">
    <property type="entry name" value="MetI-like"/>
    <property type="match status" value="1"/>
</dbReference>
<dbReference type="Pfam" id="PF00528">
    <property type="entry name" value="BPD_transp_1"/>
    <property type="match status" value="1"/>
</dbReference>
<keyword evidence="11" id="KW-1185">Reference proteome</keyword>
<comment type="similarity">
    <text evidence="7">Belongs to the binding-protein-dependent transport system permease family.</text>
</comment>